<reference evidence="5 6" key="1">
    <citation type="journal article" date="2008" name="Int. J. Syst. Evol. Microbiol.">
        <title>Leifsonia pindariensis sp. nov., isolated from the Pindari glacier of the Indian Himalayas, and emended description of the genus Leifsonia.</title>
        <authorList>
            <person name="Reddy G.S."/>
            <person name="Prabagaran S.R."/>
            <person name="Shivaji S."/>
        </authorList>
    </citation>
    <scope>NUCLEOTIDE SEQUENCE [LARGE SCALE GENOMIC DNA]</scope>
    <source>
        <strain evidence="5 6">PON 10</strain>
    </source>
</reference>
<protein>
    <submittedName>
        <fullName evidence="5">MarR family transcriptional regulator</fullName>
    </submittedName>
</protein>
<dbReference type="Gene3D" id="1.10.10.10">
    <property type="entry name" value="Winged helix-like DNA-binding domain superfamily/Winged helix DNA-binding domain"/>
    <property type="match status" value="1"/>
</dbReference>
<dbReference type="PRINTS" id="PR00598">
    <property type="entry name" value="HTHMARR"/>
</dbReference>
<dbReference type="PANTHER" id="PTHR33164">
    <property type="entry name" value="TRANSCRIPTIONAL REGULATOR, MARR FAMILY"/>
    <property type="match status" value="1"/>
</dbReference>
<dbReference type="InterPro" id="IPR023187">
    <property type="entry name" value="Tscrpt_reg_MarR-type_CS"/>
</dbReference>
<dbReference type="PROSITE" id="PS50995">
    <property type="entry name" value="HTH_MARR_2"/>
    <property type="match status" value="1"/>
</dbReference>
<dbReference type="InterPro" id="IPR000835">
    <property type="entry name" value="HTH_MarR-typ"/>
</dbReference>
<proteinExistence type="predicted"/>
<evidence type="ECO:0000256" key="1">
    <source>
        <dbReference type="ARBA" id="ARBA00023015"/>
    </source>
</evidence>
<evidence type="ECO:0000313" key="5">
    <source>
        <dbReference type="EMBL" id="PPL19464.1"/>
    </source>
</evidence>
<dbReference type="PROSITE" id="PS01117">
    <property type="entry name" value="HTH_MARR_1"/>
    <property type="match status" value="1"/>
</dbReference>
<accession>A0ABX5AYI8</accession>
<organism evidence="5 6">
    <name type="scientific">Microterricola pindariensis</name>
    <dbReference type="NCBI Taxonomy" id="478010"/>
    <lineage>
        <taxon>Bacteria</taxon>
        <taxon>Bacillati</taxon>
        <taxon>Actinomycetota</taxon>
        <taxon>Actinomycetes</taxon>
        <taxon>Micrococcales</taxon>
        <taxon>Microbacteriaceae</taxon>
        <taxon>Microterricola</taxon>
    </lineage>
</organism>
<keyword evidence="6" id="KW-1185">Reference proteome</keyword>
<feature type="domain" description="HTH marR-type" evidence="4">
    <location>
        <begin position="9"/>
        <end position="141"/>
    </location>
</feature>
<dbReference type="RefSeq" id="WP_104474801.1">
    <property type="nucleotide sequence ID" value="NZ_MPZN01000013.1"/>
</dbReference>
<evidence type="ECO:0000259" key="4">
    <source>
        <dbReference type="PROSITE" id="PS50995"/>
    </source>
</evidence>
<evidence type="ECO:0000256" key="2">
    <source>
        <dbReference type="ARBA" id="ARBA00023125"/>
    </source>
</evidence>
<dbReference type="InterPro" id="IPR011991">
    <property type="entry name" value="ArsR-like_HTH"/>
</dbReference>
<dbReference type="PANTHER" id="PTHR33164:SF43">
    <property type="entry name" value="HTH-TYPE TRANSCRIPTIONAL REPRESSOR YETL"/>
    <property type="match status" value="1"/>
</dbReference>
<evidence type="ECO:0000256" key="3">
    <source>
        <dbReference type="ARBA" id="ARBA00023163"/>
    </source>
</evidence>
<keyword evidence="3" id="KW-0804">Transcription</keyword>
<dbReference type="Pfam" id="PF01047">
    <property type="entry name" value="MarR"/>
    <property type="match status" value="1"/>
</dbReference>
<comment type="caution">
    <text evidence="5">The sequence shown here is derived from an EMBL/GenBank/DDBJ whole genome shotgun (WGS) entry which is preliminary data.</text>
</comment>
<dbReference type="SMART" id="SM00347">
    <property type="entry name" value="HTH_MARR"/>
    <property type="match status" value="1"/>
</dbReference>
<dbReference type="InterPro" id="IPR036388">
    <property type="entry name" value="WH-like_DNA-bd_sf"/>
</dbReference>
<gene>
    <name evidence="5" type="ORF">GY24_05880</name>
</gene>
<keyword evidence="2" id="KW-0238">DNA-binding</keyword>
<dbReference type="CDD" id="cd00090">
    <property type="entry name" value="HTH_ARSR"/>
    <property type="match status" value="1"/>
</dbReference>
<dbReference type="SUPFAM" id="SSF46785">
    <property type="entry name" value="Winged helix' DNA-binding domain"/>
    <property type="match status" value="1"/>
</dbReference>
<dbReference type="EMBL" id="MPZN01000013">
    <property type="protein sequence ID" value="PPL19464.1"/>
    <property type="molecule type" value="Genomic_DNA"/>
</dbReference>
<dbReference type="Proteomes" id="UP000237755">
    <property type="component" value="Unassembled WGS sequence"/>
</dbReference>
<name>A0ABX5AYI8_9MICO</name>
<dbReference type="InterPro" id="IPR039422">
    <property type="entry name" value="MarR/SlyA-like"/>
</dbReference>
<keyword evidence="1" id="KW-0805">Transcription regulation</keyword>
<sequence length="161" mass="17238">MVSPDRPRLTDVSITLRELAWTIHRKAPERAGVGPLPTTEIALLKQVIDAPASTVGELADALGLQQPNVSTALRTLEERGFVSREKSARDRRVSLIQPTPSGVHEHRAVAAEWSRPVNEALESLTAEQLAALEDAVEALNAVHQALRKASGRGSASDTGDA</sequence>
<evidence type="ECO:0000313" key="6">
    <source>
        <dbReference type="Proteomes" id="UP000237755"/>
    </source>
</evidence>
<dbReference type="InterPro" id="IPR036390">
    <property type="entry name" value="WH_DNA-bd_sf"/>
</dbReference>